<evidence type="ECO:0000259" key="3">
    <source>
        <dbReference type="PROSITE" id="PS51186"/>
    </source>
</evidence>
<dbReference type="Proteomes" id="UP000649768">
    <property type="component" value="Unassembled WGS sequence"/>
</dbReference>
<dbReference type="EMBL" id="JACYTP010000007">
    <property type="protein sequence ID" value="MBD8513590.1"/>
    <property type="molecule type" value="Genomic_DNA"/>
</dbReference>
<keyword evidence="1" id="KW-0808">Transferase</keyword>
<accession>A0ABR9BPQ2</accession>
<dbReference type="CDD" id="cd04301">
    <property type="entry name" value="NAT_SF"/>
    <property type="match status" value="1"/>
</dbReference>
<dbReference type="SUPFAM" id="SSF55729">
    <property type="entry name" value="Acyl-CoA N-acyltransferases (Nat)"/>
    <property type="match status" value="1"/>
</dbReference>
<reference evidence="4 5" key="1">
    <citation type="submission" date="2020-09" db="EMBL/GenBank/DDBJ databases">
        <title>Photobacterium sp. CAU 1568 isolated from sand of Sido Beach.</title>
        <authorList>
            <person name="Kim W."/>
        </authorList>
    </citation>
    <scope>NUCLEOTIDE SEQUENCE [LARGE SCALE GENOMIC DNA]</scope>
    <source>
        <strain evidence="4 5">CAU 1568</strain>
    </source>
</reference>
<dbReference type="InterPro" id="IPR050832">
    <property type="entry name" value="Bact_Acetyltransf"/>
</dbReference>
<comment type="caution">
    <text evidence="4">The sequence shown here is derived from an EMBL/GenBank/DDBJ whole genome shotgun (WGS) entry which is preliminary data.</text>
</comment>
<dbReference type="PANTHER" id="PTHR43877">
    <property type="entry name" value="AMINOALKYLPHOSPHONATE N-ACETYLTRANSFERASE-RELATED-RELATED"/>
    <property type="match status" value="1"/>
</dbReference>
<keyword evidence="2" id="KW-0012">Acyltransferase</keyword>
<dbReference type="PROSITE" id="PS51186">
    <property type="entry name" value="GNAT"/>
    <property type="match status" value="1"/>
</dbReference>
<dbReference type="Pfam" id="PF00583">
    <property type="entry name" value="Acetyltransf_1"/>
    <property type="match status" value="1"/>
</dbReference>
<dbReference type="RefSeq" id="WP_192016267.1">
    <property type="nucleotide sequence ID" value="NZ_JACYTP010000007.1"/>
</dbReference>
<dbReference type="InterPro" id="IPR000182">
    <property type="entry name" value="GNAT_dom"/>
</dbReference>
<proteinExistence type="predicted"/>
<evidence type="ECO:0000313" key="5">
    <source>
        <dbReference type="Proteomes" id="UP000649768"/>
    </source>
</evidence>
<gene>
    <name evidence="4" type="ORF">IFO68_12995</name>
</gene>
<name>A0ABR9BPQ2_9GAMM</name>
<evidence type="ECO:0000313" key="4">
    <source>
        <dbReference type="EMBL" id="MBD8513590.1"/>
    </source>
</evidence>
<protein>
    <submittedName>
        <fullName evidence="4">GNAT family N-acetyltransferase</fullName>
    </submittedName>
</protein>
<evidence type="ECO:0000256" key="1">
    <source>
        <dbReference type="ARBA" id="ARBA00022679"/>
    </source>
</evidence>
<evidence type="ECO:0000256" key="2">
    <source>
        <dbReference type="ARBA" id="ARBA00023315"/>
    </source>
</evidence>
<dbReference type="InterPro" id="IPR016181">
    <property type="entry name" value="Acyl_CoA_acyltransferase"/>
</dbReference>
<sequence length="166" mass="18898">MEINLRNAVQADVQQIAKIHVSSWKAAFDGLMPDNYINGYTLSSRIEEWQKTICTNAEKVVVAECGEIVVGFMSYRIHPENSETIELSKLYLCPSVYGQRLGSRFMNHLEEESQAQGMKAIHLYVLDTNETAIQFYSKHGFQFSDGCMSEEFEGTTIIDLLMTKRV</sequence>
<feature type="domain" description="N-acetyltransferase" evidence="3">
    <location>
        <begin position="3"/>
        <end position="166"/>
    </location>
</feature>
<dbReference type="Gene3D" id="3.40.630.30">
    <property type="match status" value="1"/>
</dbReference>
<keyword evidence="5" id="KW-1185">Reference proteome</keyword>
<organism evidence="4 5">
    <name type="scientific">Photobacterium arenosum</name>
    <dbReference type="NCBI Taxonomy" id="2774143"/>
    <lineage>
        <taxon>Bacteria</taxon>
        <taxon>Pseudomonadati</taxon>
        <taxon>Pseudomonadota</taxon>
        <taxon>Gammaproteobacteria</taxon>
        <taxon>Vibrionales</taxon>
        <taxon>Vibrionaceae</taxon>
        <taxon>Photobacterium</taxon>
    </lineage>
</organism>